<name>A0A7J7YCI2_MYOMY</name>
<dbReference type="InterPro" id="IPR013783">
    <property type="entry name" value="Ig-like_fold"/>
</dbReference>
<protein>
    <submittedName>
        <fullName evidence="3">Cilia and flagella associated protein 47</fullName>
    </submittedName>
</protein>
<evidence type="ECO:0000313" key="4">
    <source>
        <dbReference type="Proteomes" id="UP000527355"/>
    </source>
</evidence>
<dbReference type="Proteomes" id="UP000527355">
    <property type="component" value="Unassembled WGS sequence"/>
</dbReference>
<accession>A0A7J7YCI2</accession>
<keyword evidence="3" id="KW-0966">Cell projection</keyword>
<dbReference type="PANTHER" id="PTHR45912">
    <property type="entry name" value="CILIA- AND FLAGELLA-ASSOCIATED PROTEIN 47"/>
    <property type="match status" value="1"/>
</dbReference>
<dbReference type="Gene3D" id="1.10.418.10">
    <property type="entry name" value="Calponin-like domain"/>
    <property type="match status" value="1"/>
</dbReference>
<dbReference type="GO" id="GO:0005929">
    <property type="term" value="C:cilium"/>
    <property type="evidence" value="ECO:0007669"/>
    <property type="project" value="TreeGrafter"/>
</dbReference>
<dbReference type="InterPro" id="IPR058952">
    <property type="entry name" value="Ig_CFAP47"/>
</dbReference>
<feature type="domain" description="Calponin-homology (CH)" evidence="2">
    <location>
        <begin position="1672"/>
        <end position="1794"/>
    </location>
</feature>
<gene>
    <name evidence="3" type="ORF">mMyoMyo1_002719</name>
</gene>
<dbReference type="InterPro" id="IPR056343">
    <property type="entry name" value="CFAP47_dom"/>
</dbReference>
<feature type="region of interest" description="Disordered" evidence="1">
    <location>
        <begin position="1424"/>
        <end position="1451"/>
    </location>
</feature>
<dbReference type="PANTHER" id="PTHR45912:SF3">
    <property type="entry name" value="CILIA- AND FLAGELLA-ASSOCIATED PROTEIN 47"/>
    <property type="match status" value="1"/>
</dbReference>
<keyword evidence="3" id="KW-0969">Cilium</keyword>
<sequence length="3063" mass="347663">MHTPRGSLIPREVETPKELQLRVTPGEVKFQDTMAGKVYRQSITVHNVGRSNQKIRFLEPAKPQFKLVLPSMDKEIASGLQMTAVVEYHPNKNEDISDQLFIAVGNKAIEVPLIGLIPACQLEMKPDIDFGTLVANSKVYSKEVKIINRGKAPGMFTTKYQGQLPIVVSPSDGIVEPKSSKIIKVDFCADQPSLVNEVAIVSLQGRPDVLLYIRVRVVEQILELLNTNGNQKLECIHFGCTFFGTSKIEHAVLFNNSPELINWVAIIQNDSVGEELGTNMQQRTDVAINNLAFIRQIKNLDITTFISCVPNEGRLPPYQKTKITLCFSPKVITEGKKDYDPSHRQDYAVFLRFDSVGSKDGFLRDDNSKTIKNDQFQKLELALTGSGLPVIMQFNSGSFLTFPTCSFGEYSTISFIMKNRSKTLPVMYHFRKTANFRVKPERDNIDAGCIQEVTCSFMPHQVGAFTVKQYIDFIGPVADKNFQSLLLRPFYHIHLVFKGVCKISNKKVVFQINPGISPIATNPTGQFVVKDLTKYKECAPVAMLQSALTTIHNHKPSKESVQDALVAFPNDRTASIRPGDQDKHFRTIFTKVPRHNYVDTEFTYTDSEVLQKKAHEDYYKNYIDSLRKARLQKKTGKSKEEVYAYDDLDIGLYPASGLKSPALLQSDLQVVVPPLIQSVKPYQMLCTRNIETKEAKALERKVIKALKSTPSTLPEKRDCKLILTPKQIHQVIVGPSVLNFGDICVNSINTHRLHVVNMLPKYILLHLDVNLKELQKTKQFSYVIPPSASTHISVIFHSSTAGKFWKSFTFRVNNIPGGHLLVRANIMPVRLELSSDEVVLKPHGFLLKTCFRETVTLHNHQNYLVRFEWIPVNTERGMSFSIRPSKGIVVPYSSLECEVTWLPGFSVPDKGEFILQVDEGNTMTLKCVAHRGITKVVFLEPRILFNNSPQGLTTCKKVILHNVGPNHAYFKVAIRHASDIELRIGGTADVADIEIIPDTFIFGGTFLGGTQIIPFLVKNKGKTRARVEFNLEGHLYFSMVFKHKTGKHKDPAFPDRYYLELEGGTSMECGISFTPGEVTTYEFDFDILINFFESSKLYTQYHLSKSPVPRVPLIRPCHVQATVLQAPVNLSRTQFIFDIPPYAMRYKKRVSKTQHIILHNFSKRNVEWCFDITNAEKLFKDGIFEFNLLSGTLLPNEEYKVFLRFCPTHAVKYTANVPVRLNNSPVCYQMLHLIGELKLPKLSLDREFMYFIPVPLDVASVMDVNILPQSYYRESSIKVVIPPAKLLGIDEKDHPLTVSFPKGTVIEASLDGINSELICRFSFKSSKPLTIVTNVLFCDDRDCRFSLPVIATAENCILTTYPYMAFHIDEENITVRNDKDPSLVKTSKHVSLPYEKDGLSSPAPSKCEEIDPAKRFFIGIEETPGKMNLPKSEKPKKKGDKSVEKQEENKKFCPDPGTKAYDFIQKIVNAVQTWFSLFGWPDGPHCLSVPDSIRRDVNKVQAFGSISLDQKHAKANSFLRYTKTIYDVIRHLSGVMPDGINPSQSLPVDYIERLIQLHLQHSLVLDFLRARGAYLSYIQPEFLFEPEDYKKWVEMREKPSCSSLLKEKRYVVIDMTEFEAWSQRAWTDVLLQIYKVLVLSQILPHSPDDMPSIHTKKSPKVNPCFIDSNVYSDSERLVLSWLNTNYENARHIVWRKCPKGIPSERWILNFDKHLSDGLVFATVLGAYCPFLVEPYFINMYTQPKGPEQYFHNCAIVVDSLREIGFSVGIQACDICDYNPILMLMLCVYMYERLPTYLPKMLVTFQCTLHDTVKKKVLVKNSSSKRIVYNATIIGRDAADFTLFPTESTVTVPPKDTIHITVKFSSRFLHPAKASLILISAPNMVVGGTTMIFALKGEVRKFNSTKMIKCKSPCYTWKEITVNIQNPFPTAGDFMATLVESSTFICFTSQLNASGQFVHFRLHSDSETDSEQDTAPKTLKTSIRSSFIREFFCPSPTLHLKAGPKGTSSLELLFVPFDMQIRYCIIILSNEMIGELVYIVEGEGMAPLPSKLPAMTSPNLYDYTCSPEELDEDNPVLYLKCKPCHTLDMDLILPLTNEVKEKALAFAAQQQMSDVEYQRRLLTGTLESSSIRVAVAILGLTRVETCMLFNISKLKQPKSVLYTTEVSLPGYFYVPKEIHIPQYPERQDKGFKPGVKKVPEGSFSVPLKFAPLCPGRYPCKILLTSRYDVRTYYIEGVVSDECPETRFDFVTPAFEALTQNIPIINRTMNNWRCHMNIEGECFYGPHNFSVKQGETVQYPLTFKPLLECEVMGKLTVQNRADGMEHVFAMKGIGRRPVALESITAHCQVGIPEDRTIMVPNDTKNRLTFKVSSNVPIVWGKQSITVEPGSAIPYILHISSWKRGVFKDDDDDSTIQVWYNLEIHIYPGKPVNIIEIKCVAMETICFEIPLRNAKETTLQIEVLLSNPALSGIKKFVLNPEECIDYALCYTPAATGCREENIIFQPDKVLEFWYILKFTVELPNPTKLPEMVCDLGKFIIQNFPLTNPTHETLELQVRNSNPDNFFLDSQKLLLTMAPRSTERIRVRFCPSALGRTSQQATLTFYCAQFEEWKFLLSGVGLFPQPLEIERITTYLHHIASLAIIFKNPTDEHVLIDVILTNREMPKNLALGIQCDSFLIETAAFKLSMDHSHGIELPPRGTVPITVCFIPKVMKLRKTMAVVQMRRADGTNWPIDNFDELSPELKRMMVVDSGEIQAIRWIYPILGLPQAKHDEFPPAVIKCQSRKRIEKNLKVTVTGDFIGDHPILNVSDFVVVPKKRSYASYEDIDGIPIKREFEYEILYESDEVRVDLQPCVAVYLMKRSYNIKTQVITLDFNVIFSPKKPMRSQIILKIECITDGIWNFPVTLIATEPEVDDVINIEGKGLFKEAVTEFWLSGRKRYADDFVAYFLPDSDPEFFVKPESGEIPPFDSNGITLLVGFKPQMYGRKYKARLVIQTADMYYLYAVNGLPQNTKPPKNVKPKIDATNKNFDDRTVTQHNFIKENNNIVRTGASSTVKGESLILKNK</sequence>
<keyword evidence="3" id="KW-0282">Flagellum</keyword>
<dbReference type="Gene3D" id="2.60.40.10">
    <property type="entry name" value="Immunoglobulins"/>
    <property type="match status" value="8"/>
</dbReference>
<organism evidence="3 4">
    <name type="scientific">Myotis myotis</name>
    <name type="common">Greater mouse-eared bat</name>
    <name type="synonym">Vespertilio myotis</name>
    <dbReference type="NCBI Taxonomy" id="51298"/>
    <lineage>
        <taxon>Eukaryota</taxon>
        <taxon>Metazoa</taxon>
        <taxon>Chordata</taxon>
        <taxon>Craniata</taxon>
        <taxon>Vertebrata</taxon>
        <taxon>Euteleostomi</taxon>
        <taxon>Mammalia</taxon>
        <taxon>Eutheria</taxon>
        <taxon>Laurasiatheria</taxon>
        <taxon>Chiroptera</taxon>
        <taxon>Yangochiroptera</taxon>
        <taxon>Vespertilionidae</taxon>
        <taxon>Myotis</taxon>
    </lineage>
</organism>
<dbReference type="Pfam" id="PF24529">
    <property type="entry name" value="CFAP47"/>
    <property type="match status" value="1"/>
</dbReference>
<proteinExistence type="predicted"/>
<evidence type="ECO:0000313" key="3">
    <source>
        <dbReference type="EMBL" id="KAF6359575.1"/>
    </source>
</evidence>
<dbReference type="Pfam" id="PF26579">
    <property type="entry name" value="Ig_CFAP47"/>
    <property type="match status" value="1"/>
</dbReference>
<reference evidence="3 4" key="1">
    <citation type="journal article" date="2020" name="Nature">
        <title>Six reference-quality genomes reveal evolution of bat adaptations.</title>
        <authorList>
            <person name="Jebb D."/>
            <person name="Huang Z."/>
            <person name="Pippel M."/>
            <person name="Hughes G.M."/>
            <person name="Lavrichenko K."/>
            <person name="Devanna P."/>
            <person name="Winkler S."/>
            <person name="Jermiin L.S."/>
            <person name="Skirmuntt E.C."/>
            <person name="Katzourakis A."/>
            <person name="Burkitt-Gray L."/>
            <person name="Ray D.A."/>
            <person name="Sullivan K.A.M."/>
            <person name="Roscito J.G."/>
            <person name="Kirilenko B.M."/>
            <person name="Davalos L.M."/>
            <person name="Corthals A.P."/>
            <person name="Power M.L."/>
            <person name="Jones G."/>
            <person name="Ransome R.D."/>
            <person name="Dechmann D.K.N."/>
            <person name="Locatelli A.G."/>
            <person name="Puechmaille S.J."/>
            <person name="Fedrigo O."/>
            <person name="Jarvis E.D."/>
            <person name="Hiller M."/>
            <person name="Vernes S.C."/>
            <person name="Myers E.W."/>
            <person name="Teeling E.C."/>
        </authorList>
    </citation>
    <scope>NUCLEOTIDE SEQUENCE [LARGE SCALE GENOMIC DNA]</scope>
    <source>
        <strain evidence="3">MMyoMyo1</strain>
        <tissue evidence="3">Flight muscle</tissue>
    </source>
</reference>
<comment type="caution">
    <text evidence="3">The sequence shown here is derived from an EMBL/GenBank/DDBJ whole genome shotgun (WGS) entry which is preliminary data.</text>
</comment>
<evidence type="ECO:0000256" key="1">
    <source>
        <dbReference type="SAM" id="MobiDB-lite"/>
    </source>
</evidence>
<evidence type="ECO:0000259" key="2">
    <source>
        <dbReference type="PROSITE" id="PS50021"/>
    </source>
</evidence>
<dbReference type="Pfam" id="PF00307">
    <property type="entry name" value="CH"/>
    <property type="match status" value="1"/>
</dbReference>
<dbReference type="GO" id="GO:0007288">
    <property type="term" value="P:sperm axoneme assembly"/>
    <property type="evidence" value="ECO:0007669"/>
    <property type="project" value="TreeGrafter"/>
</dbReference>
<dbReference type="EMBL" id="JABWUV010000004">
    <property type="protein sequence ID" value="KAF6359575.1"/>
    <property type="molecule type" value="Genomic_DNA"/>
</dbReference>
<feature type="compositionally biased region" description="Basic and acidic residues" evidence="1">
    <location>
        <begin position="1440"/>
        <end position="1451"/>
    </location>
</feature>
<keyword evidence="4" id="KW-1185">Reference proteome</keyword>
<dbReference type="PROSITE" id="PS50021">
    <property type="entry name" value="CH"/>
    <property type="match status" value="1"/>
</dbReference>
<dbReference type="SUPFAM" id="SSF47576">
    <property type="entry name" value="Calponin-homology domain, CH-domain"/>
    <property type="match status" value="1"/>
</dbReference>
<dbReference type="InterPro" id="IPR036872">
    <property type="entry name" value="CH_dom_sf"/>
</dbReference>
<dbReference type="VEuPathDB" id="HostDB:GeneID_118653556"/>
<dbReference type="InterPro" id="IPR001715">
    <property type="entry name" value="CH_dom"/>
</dbReference>